<dbReference type="GeneID" id="38947792"/>
<reference evidence="1" key="1">
    <citation type="journal article" date="2019" name="Genome Biol. Evol.">
        <title>Plastid Genomes and Proteins Illuminate the Evolution of Eustigmatophyte Algae and Their Bacterial Endosymbionts.</title>
        <authorList>
            <person name="Sevcikova T."/>
            <person name="Yurchenko T."/>
            <person name="Fawley K.P."/>
            <person name="Amaral R."/>
            <person name="Strnad H."/>
            <person name="Santos L.M."/>
            <person name="Fawley M.W."/>
            <person name="Elias M."/>
        </authorList>
    </citation>
    <scope>NUCLEOTIDE SEQUENCE</scope>
</reference>
<evidence type="ECO:0000313" key="1">
    <source>
        <dbReference type="EMBL" id="QAA11658.1"/>
    </source>
</evidence>
<name>A0A451FMM1_9STRA</name>
<organism evidence="1">
    <name type="scientific">Eustigmatophyceae sp. Mont 10/10-1w</name>
    <dbReference type="NCBI Taxonomy" id="2506145"/>
    <lineage>
        <taxon>Eukaryota</taxon>
        <taxon>Sar</taxon>
        <taxon>Stramenopiles</taxon>
        <taxon>Ochrophyta</taxon>
        <taxon>Eustigmatophyceae</taxon>
    </lineage>
</organism>
<dbReference type="EMBL" id="MK281455">
    <property type="protein sequence ID" value="QAA11658.1"/>
    <property type="molecule type" value="Genomic_DNA"/>
</dbReference>
<sequence length="141" mass="16444">MNFKKLPLQKNYFFSKQYKKVLYYAFLEAKYNELPTVNLNCLLYGLLKSEFSLSKSILDKINYSKKSVLLKKIKLLIKEQKESKVIDNLNEPPILSKTVRQIIFNSICQSKSFIITTDDLLLALLSNLKSQKLIVDLIFEI</sequence>
<dbReference type="Gene3D" id="1.10.1780.10">
    <property type="entry name" value="Clp, N-terminal domain"/>
    <property type="match status" value="1"/>
</dbReference>
<dbReference type="InterPro" id="IPR036628">
    <property type="entry name" value="Clp_N_dom_sf"/>
</dbReference>
<dbReference type="SUPFAM" id="SSF81923">
    <property type="entry name" value="Double Clp-N motif"/>
    <property type="match status" value="1"/>
</dbReference>
<dbReference type="AlphaFoldDB" id="A0A451FMM1"/>
<geneLocation type="plastid" evidence="1"/>
<proteinExistence type="predicted"/>
<gene>
    <name evidence="1" type="primary">clpN</name>
</gene>
<accession>A0A451FMM1</accession>
<protein>
    <submittedName>
        <fullName evidence="1">N-domain of Clp chaperone</fullName>
    </submittedName>
</protein>
<dbReference type="RefSeq" id="YP_009550722.1">
    <property type="nucleotide sequence ID" value="NC_040297.1"/>
</dbReference>
<keyword evidence="1" id="KW-0934">Plastid</keyword>